<dbReference type="CDD" id="cd02440">
    <property type="entry name" value="AdoMet_MTases"/>
    <property type="match status" value="1"/>
</dbReference>
<organism evidence="2 3">
    <name type="scientific">Paraburkholderia fungorum</name>
    <dbReference type="NCBI Taxonomy" id="134537"/>
    <lineage>
        <taxon>Bacteria</taxon>
        <taxon>Pseudomonadati</taxon>
        <taxon>Pseudomonadota</taxon>
        <taxon>Betaproteobacteria</taxon>
        <taxon>Burkholderiales</taxon>
        <taxon>Burkholderiaceae</taxon>
        <taxon>Paraburkholderia</taxon>
    </lineage>
</organism>
<accession>A0A420GIW4</accession>
<dbReference type="SUPFAM" id="SSF53335">
    <property type="entry name" value="S-adenosyl-L-methionine-dependent methyltransferases"/>
    <property type="match status" value="1"/>
</dbReference>
<dbReference type="InterPro" id="IPR041698">
    <property type="entry name" value="Methyltransf_25"/>
</dbReference>
<evidence type="ECO:0000313" key="3">
    <source>
        <dbReference type="Proteomes" id="UP000283709"/>
    </source>
</evidence>
<dbReference type="Pfam" id="PF13649">
    <property type="entry name" value="Methyltransf_25"/>
    <property type="match status" value="1"/>
</dbReference>
<gene>
    <name evidence="2" type="ORF">BCY88_28020</name>
</gene>
<evidence type="ECO:0000259" key="1">
    <source>
        <dbReference type="Pfam" id="PF13649"/>
    </source>
</evidence>
<proteinExistence type="predicted"/>
<reference evidence="2 3" key="1">
    <citation type="submission" date="2016-07" db="EMBL/GenBank/DDBJ databases">
        <title>Genome analysis of Burkholderia fungorum ES3-20.</title>
        <authorList>
            <person name="Xu D."/>
            <person name="Yao R."/>
            <person name="Zheng S."/>
        </authorList>
    </citation>
    <scope>NUCLEOTIDE SEQUENCE [LARGE SCALE GENOMIC DNA]</scope>
    <source>
        <strain evidence="2 3">ES3-20</strain>
    </source>
</reference>
<protein>
    <recommendedName>
        <fullName evidence="1">Methyltransferase domain-containing protein</fullName>
    </recommendedName>
</protein>
<sequence length="258" mass="28525">MTTHAKNADAFGSATEQVRRHYDDLLAAHFSWMSGMTVADKAVEQAALLAGFGLGDRKGGIAVDLGCGPGYQSIALAKLGYDKVIAIDTSRDLLAELQLAANDDRIETVLADLRTFRTMLEPGSVSAVVCMGDTLTHLETQADVSTLYRDAYDALQPNGRLVLTFRDFSQELSGVDRFIPVRADDQRIMTCVLEYEIDSVLITDLIHVRDGDRWELQKSSYRKLRLSPSLQIAELERMGFTIDHNGAGNRMHTICARK</sequence>
<evidence type="ECO:0000313" key="2">
    <source>
        <dbReference type="EMBL" id="RKF45061.1"/>
    </source>
</evidence>
<dbReference type="InterPro" id="IPR029063">
    <property type="entry name" value="SAM-dependent_MTases_sf"/>
</dbReference>
<dbReference type="EMBL" id="MCAS01000017">
    <property type="protein sequence ID" value="RKF45061.1"/>
    <property type="molecule type" value="Genomic_DNA"/>
</dbReference>
<dbReference type="RefSeq" id="WP_183081396.1">
    <property type="nucleotide sequence ID" value="NZ_MCAS01000017.1"/>
</dbReference>
<dbReference type="Proteomes" id="UP000283709">
    <property type="component" value="Unassembled WGS sequence"/>
</dbReference>
<dbReference type="Gene3D" id="3.40.50.150">
    <property type="entry name" value="Vaccinia Virus protein VP39"/>
    <property type="match status" value="1"/>
</dbReference>
<comment type="caution">
    <text evidence="2">The sequence shown here is derived from an EMBL/GenBank/DDBJ whole genome shotgun (WGS) entry which is preliminary data.</text>
</comment>
<dbReference type="AlphaFoldDB" id="A0A420GIW4"/>
<name>A0A420GIW4_9BURK</name>
<feature type="domain" description="Methyltransferase" evidence="1">
    <location>
        <begin position="63"/>
        <end position="159"/>
    </location>
</feature>